<keyword evidence="2" id="KW-1185">Reference proteome</keyword>
<reference evidence="2" key="1">
    <citation type="journal article" date="2013" name="Science">
        <title>The Amborella genome and the evolution of flowering plants.</title>
        <authorList>
            <consortium name="Amborella Genome Project"/>
        </authorList>
    </citation>
    <scope>NUCLEOTIDE SEQUENCE [LARGE SCALE GENOMIC DNA]</scope>
</reference>
<dbReference type="AlphaFoldDB" id="U5CUW9"/>
<organism evidence="1 2">
    <name type="scientific">Amborella trichopoda</name>
    <dbReference type="NCBI Taxonomy" id="13333"/>
    <lineage>
        <taxon>Eukaryota</taxon>
        <taxon>Viridiplantae</taxon>
        <taxon>Streptophyta</taxon>
        <taxon>Embryophyta</taxon>
        <taxon>Tracheophyta</taxon>
        <taxon>Spermatophyta</taxon>
        <taxon>Magnoliopsida</taxon>
        <taxon>Amborellales</taxon>
        <taxon>Amborellaceae</taxon>
        <taxon>Amborella</taxon>
    </lineage>
</organism>
<dbReference type="EMBL" id="KI392384">
    <property type="protein sequence ID" value="ERN17101.1"/>
    <property type="molecule type" value="Genomic_DNA"/>
</dbReference>
<dbReference type="Proteomes" id="UP000017836">
    <property type="component" value="Unassembled WGS sequence"/>
</dbReference>
<name>U5CUW9_AMBTC</name>
<dbReference type="OMA" id="KFAEVGC"/>
<dbReference type="Gramene" id="ERN17101">
    <property type="protein sequence ID" value="ERN17101"/>
    <property type="gene ID" value="AMTR_s00044p00101060"/>
</dbReference>
<dbReference type="PANTHER" id="PTHR36355:SF1">
    <property type="entry name" value="EXPRESSED PROTEIN"/>
    <property type="match status" value="1"/>
</dbReference>
<evidence type="ECO:0000313" key="1">
    <source>
        <dbReference type="EMBL" id="ERN17101.1"/>
    </source>
</evidence>
<protein>
    <submittedName>
        <fullName evidence="1">Uncharacterized protein</fullName>
    </submittedName>
</protein>
<dbReference type="KEGG" id="atr:18445434"/>
<gene>
    <name evidence="1" type="ORF">AMTR_s00044p00101060</name>
</gene>
<dbReference type="PANTHER" id="PTHR36355">
    <property type="entry name" value="EXPRESSED PROTEIN"/>
    <property type="match status" value="1"/>
</dbReference>
<dbReference type="STRING" id="13333.U5CUW9"/>
<evidence type="ECO:0000313" key="2">
    <source>
        <dbReference type="Proteomes" id="UP000017836"/>
    </source>
</evidence>
<accession>U5CUW9</accession>
<proteinExistence type="predicted"/>
<dbReference type="eggNOG" id="ENOG502S1HX">
    <property type="taxonomic scope" value="Eukaryota"/>
</dbReference>
<sequence>MADQRVQHVSKASSDKLLNKFADMGSDSGFLSAGKIIQRKPCSRKRGRELRMEMKNGGVVELSSLLIPGSKRKTNLFSHLRLVRSDHDWFLVAAFEKTWRRTMEGASKMFVHKYCRQQHHVRLMNEVEIV</sequence>
<dbReference type="HOGENOM" id="CLU_114295_0_0_1"/>
<dbReference type="OrthoDB" id="1731546at2759"/>